<feature type="transmembrane region" description="Helical" evidence="1">
    <location>
        <begin position="182"/>
        <end position="200"/>
    </location>
</feature>
<dbReference type="RefSeq" id="WP_110566848.1">
    <property type="nucleotide sequence ID" value="NZ_PYBV01000042.1"/>
</dbReference>
<feature type="transmembrane region" description="Helical" evidence="1">
    <location>
        <begin position="150"/>
        <end position="170"/>
    </location>
</feature>
<name>A0A318NGL5_9ACTN</name>
<organism evidence="2 3">
    <name type="scientific">Micromonospora arborensis</name>
    <dbReference type="NCBI Taxonomy" id="2116518"/>
    <lineage>
        <taxon>Bacteria</taxon>
        <taxon>Bacillati</taxon>
        <taxon>Actinomycetota</taxon>
        <taxon>Actinomycetes</taxon>
        <taxon>Micromonosporales</taxon>
        <taxon>Micromonosporaceae</taxon>
        <taxon>Micromonospora</taxon>
    </lineage>
</organism>
<sequence length="249" mass="26909">MVEVTASRSRPFGGRWREVVPVALRWGLPLLWVLWVPLAWWVEPRESTEAQLDRDLATGQVVAFQRASGWADNGAYWGGRPRPQYATNGGMVVWTVPNGQRRYTFGAPPASDPYLAEPDASAGAGPSWRDTQLAAISNTGPADSGRAHRIGNAAALLAGALTVLWLGRLIGGAPPLAGTRWFWFWVGLLPFGVGVLAWTYRELWRPPPVPVPDRGSGWRGVGWLILAAVGISLVVSVARIVFGTTVVPG</sequence>
<gene>
    <name evidence="2" type="ORF">C7C45_27570</name>
</gene>
<evidence type="ECO:0000313" key="2">
    <source>
        <dbReference type="EMBL" id="PYC65642.1"/>
    </source>
</evidence>
<evidence type="ECO:0000256" key="1">
    <source>
        <dbReference type="SAM" id="Phobius"/>
    </source>
</evidence>
<keyword evidence="1" id="KW-0472">Membrane</keyword>
<keyword evidence="1" id="KW-1133">Transmembrane helix</keyword>
<dbReference type="OrthoDB" id="4775568at2"/>
<keyword evidence="3" id="KW-1185">Reference proteome</keyword>
<comment type="caution">
    <text evidence="2">The sequence shown here is derived from an EMBL/GenBank/DDBJ whole genome shotgun (WGS) entry which is preliminary data.</text>
</comment>
<dbReference type="EMBL" id="PYBV01000042">
    <property type="protein sequence ID" value="PYC65642.1"/>
    <property type="molecule type" value="Genomic_DNA"/>
</dbReference>
<dbReference type="Proteomes" id="UP000248333">
    <property type="component" value="Unassembled WGS sequence"/>
</dbReference>
<reference evidence="2 3" key="1">
    <citation type="submission" date="2018-03" db="EMBL/GenBank/DDBJ databases">
        <title>Bioinformatic expansion and discovery of thiopeptide antibiotics.</title>
        <authorList>
            <person name="Schwalen C.J."/>
            <person name="Hudson G.A."/>
            <person name="Mitchell D.A."/>
        </authorList>
    </citation>
    <scope>NUCLEOTIDE SEQUENCE [LARGE SCALE GENOMIC DNA]</scope>
    <source>
        <strain evidence="2 3">NRRL 8041</strain>
    </source>
</reference>
<keyword evidence="1" id="KW-0812">Transmembrane</keyword>
<evidence type="ECO:0000313" key="3">
    <source>
        <dbReference type="Proteomes" id="UP000248333"/>
    </source>
</evidence>
<proteinExistence type="predicted"/>
<accession>A0A318NGL5</accession>
<protein>
    <submittedName>
        <fullName evidence="2">Uncharacterized protein</fullName>
    </submittedName>
</protein>
<feature type="transmembrane region" description="Helical" evidence="1">
    <location>
        <begin position="221"/>
        <end position="242"/>
    </location>
</feature>
<dbReference type="AlphaFoldDB" id="A0A318NGL5"/>